<evidence type="ECO:0000313" key="3">
    <source>
        <dbReference type="Proteomes" id="UP000184485"/>
    </source>
</evidence>
<accession>A0A1M5LGI7</accession>
<protein>
    <submittedName>
        <fullName evidence="2">Uncharacterized protein</fullName>
    </submittedName>
</protein>
<evidence type="ECO:0000256" key="1">
    <source>
        <dbReference type="SAM" id="SignalP"/>
    </source>
</evidence>
<feature type="chain" id="PRO_5013064699" evidence="1">
    <location>
        <begin position="23"/>
        <end position="224"/>
    </location>
</feature>
<dbReference type="AlphaFoldDB" id="A0A1M5LGI7"/>
<keyword evidence="1" id="KW-0732">Signal</keyword>
<sequence>MKAFSKLALVLPALMLASPAIAADLTAAADLGPVKSPNPTLNWTAGLEVSPEFYAVSKGSNKAGDYADTAIKASLGYLFYDNWTLNTSLQATLKNNSTEQYYGEAGVAYKFKFGDFSLSPQAALGVTWDATGLGDDGTSTAAYYALYLAGDLKLNKQWTWNIFNARWRDAFDYQWQTPKVSTGLTYAFSDAAKLNLNAGYSWKNTGDGYYGDKINLTAAVKYSF</sequence>
<dbReference type="RefSeq" id="WP_073057827.1">
    <property type="nucleotide sequence ID" value="NZ_FQUP01000006.1"/>
</dbReference>
<gene>
    <name evidence="2" type="ORF">SAMN02745157_4592</name>
</gene>
<name>A0A1M5LGI7_9HYPH</name>
<organism evidence="2 3">
    <name type="scientific">Kaistia soli DSM 19436</name>
    <dbReference type="NCBI Taxonomy" id="1122133"/>
    <lineage>
        <taxon>Bacteria</taxon>
        <taxon>Pseudomonadati</taxon>
        <taxon>Pseudomonadota</taxon>
        <taxon>Alphaproteobacteria</taxon>
        <taxon>Hyphomicrobiales</taxon>
        <taxon>Kaistiaceae</taxon>
        <taxon>Kaistia</taxon>
    </lineage>
</organism>
<proteinExistence type="predicted"/>
<dbReference type="EMBL" id="FQUP01000006">
    <property type="protein sequence ID" value="SHG64242.1"/>
    <property type="molecule type" value="Genomic_DNA"/>
</dbReference>
<dbReference type="Proteomes" id="UP000184485">
    <property type="component" value="Unassembled WGS sequence"/>
</dbReference>
<reference evidence="2 3" key="1">
    <citation type="submission" date="2016-11" db="EMBL/GenBank/DDBJ databases">
        <authorList>
            <person name="Jaros S."/>
            <person name="Januszkiewicz K."/>
            <person name="Wedrychowicz H."/>
        </authorList>
    </citation>
    <scope>NUCLEOTIDE SEQUENCE [LARGE SCALE GENOMIC DNA]</scope>
    <source>
        <strain evidence="2 3">DSM 19436</strain>
    </source>
</reference>
<dbReference type="STRING" id="1122133.SAMN02745157_4592"/>
<feature type="signal peptide" evidence="1">
    <location>
        <begin position="1"/>
        <end position="22"/>
    </location>
</feature>
<keyword evidence="3" id="KW-1185">Reference proteome</keyword>
<dbReference type="OrthoDB" id="8420168at2"/>
<evidence type="ECO:0000313" key="2">
    <source>
        <dbReference type="EMBL" id="SHG64242.1"/>
    </source>
</evidence>